<keyword evidence="5" id="KW-0131">Cell cycle</keyword>
<sequence>MIIPINLAAHASKSETKFPPQLAKLGAEEVILIELQGSFEVEGNQSGQLAASLKLGENDSKPTMMVGRNLLEGKIVNLPKPLAVLVKKSTGRKTQRAQSSNSDDAIETEGNFKGDGMCEYDMLAVVKRKVLFSKRPMPIVNMASVATDISVKQ</sequence>
<dbReference type="GO" id="GO:0003677">
    <property type="term" value="F:DNA binding"/>
    <property type="evidence" value="ECO:0007669"/>
    <property type="project" value="UniProtKB-KW"/>
</dbReference>
<evidence type="ECO:0008006" key="10">
    <source>
        <dbReference type="Google" id="ProtNLM"/>
    </source>
</evidence>
<proteinExistence type="inferred from homology"/>
<dbReference type="InterPro" id="IPR018607">
    <property type="entry name" value="Ctf8"/>
</dbReference>
<name>A0A4S4L0G8_9AGAM</name>
<evidence type="ECO:0000256" key="1">
    <source>
        <dbReference type="ARBA" id="ARBA00004123"/>
    </source>
</evidence>
<dbReference type="AlphaFoldDB" id="A0A4S4L0G8"/>
<dbReference type="GO" id="GO:0007064">
    <property type="term" value="P:mitotic sister chromatid cohesion"/>
    <property type="evidence" value="ECO:0007669"/>
    <property type="project" value="InterPro"/>
</dbReference>
<evidence type="ECO:0000256" key="6">
    <source>
        <dbReference type="ARBA" id="ARBA00038447"/>
    </source>
</evidence>
<dbReference type="EMBL" id="SGPK01000335">
    <property type="protein sequence ID" value="THH04527.1"/>
    <property type="molecule type" value="Genomic_DNA"/>
</dbReference>
<evidence type="ECO:0000256" key="7">
    <source>
        <dbReference type="SAM" id="MobiDB-lite"/>
    </source>
</evidence>
<keyword evidence="2" id="KW-0235">DNA replication</keyword>
<gene>
    <name evidence="8" type="ORF">EW145_g5459</name>
</gene>
<comment type="subcellular location">
    <subcellularLocation>
        <location evidence="1">Nucleus</location>
    </subcellularLocation>
</comment>
<keyword evidence="9" id="KW-1185">Reference proteome</keyword>
<dbReference type="PANTHER" id="PTHR28605">
    <property type="entry name" value="CTF8, CHROMOSOME TRANSMISSION FIDELITY FACTOR 8 HOMOLOG (S. CEREVISIAE)"/>
    <property type="match status" value="1"/>
</dbReference>
<accession>A0A4S4L0G8</accession>
<keyword evidence="4" id="KW-0539">Nucleus</keyword>
<evidence type="ECO:0000256" key="3">
    <source>
        <dbReference type="ARBA" id="ARBA00023125"/>
    </source>
</evidence>
<dbReference type="OrthoDB" id="121932at2759"/>
<evidence type="ECO:0000313" key="8">
    <source>
        <dbReference type="EMBL" id="THH04527.1"/>
    </source>
</evidence>
<evidence type="ECO:0000256" key="5">
    <source>
        <dbReference type="ARBA" id="ARBA00023306"/>
    </source>
</evidence>
<keyword evidence="3" id="KW-0238">DNA-binding</keyword>
<comment type="caution">
    <text evidence="8">The sequence shown here is derived from an EMBL/GenBank/DDBJ whole genome shotgun (WGS) entry which is preliminary data.</text>
</comment>
<evidence type="ECO:0000256" key="2">
    <source>
        <dbReference type="ARBA" id="ARBA00022705"/>
    </source>
</evidence>
<comment type="similarity">
    <text evidence="6">Belongs to the CTF8 family.</text>
</comment>
<evidence type="ECO:0000313" key="9">
    <source>
        <dbReference type="Proteomes" id="UP000308199"/>
    </source>
</evidence>
<dbReference type="GO" id="GO:0006260">
    <property type="term" value="P:DNA replication"/>
    <property type="evidence" value="ECO:0007669"/>
    <property type="project" value="UniProtKB-KW"/>
</dbReference>
<dbReference type="GO" id="GO:0031390">
    <property type="term" value="C:Ctf18 RFC-like complex"/>
    <property type="evidence" value="ECO:0007669"/>
    <property type="project" value="InterPro"/>
</dbReference>
<dbReference type="Proteomes" id="UP000308199">
    <property type="component" value="Unassembled WGS sequence"/>
</dbReference>
<feature type="region of interest" description="Disordered" evidence="7">
    <location>
        <begin position="89"/>
        <end position="109"/>
    </location>
</feature>
<evidence type="ECO:0000256" key="4">
    <source>
        <dbReference type="ARBA" id="ARBA00023242"/>
    </source>
</evidence>
<reference evidence="8 9" key="1">
    <citation type="submission" date="2019-02" db="EMBL/GenBank/DDBJ databases">
        <title>Genome sequencing of the rare red list fungi Phellinidium pouzarii.</title>
        <authorList>
            <person name="Buettner E."/>
            <person name="Kellner H."/>
        </authorList>
    </citation>
    <scope>NUCLEOTIDE SEQUENCE [LARGE SCALE GENOMIC DNA]</scope>
    <source>
        <strain evidence="8 9">DSM 108285</strain>
    </source>
</reference>
<organism evidence="8 9">
    <name type="scientific">Phellinidium pouzarii</name>
    <dbReference type="NCBI Taxonomy" id="167371"/>
    <lineage>
        <taxon>Eukaryota</taxon>
        <taxon>Fungi</taxon>
        <taxon>Dikarya</taxon>
        <taxon>Basidiomycota</taxon>
        <taxon>Agaricomycotina</taxon>
        <taxon>Agaricomycetes</taxon>
        <taxon>Hymenochaetales</taxon>
        <taxon>Hymenochaetaceae</taxon>
        <taxon>Phellinidium</taxon>
    </lineage>
</organism>
<dbReference type="PANTHER" id="PTHR28605:SF1">
    <property type="entry name" value="CHROMOSOME TRANSMISSION FIDELITY FACTOR 8"/>
    <property type="match status" value="1"/>
</dbReference>
<dbReference type="Pfam" id="PF09696">
    <property type="entry name" value="Ctf8"/>
    <property type="match status" value="1"/>
</dbReference>
<protein>
    <recommendedName>
        <fullName evidence="10">Chromosome transmission fidelity protein 8</fullName>
    </recommendedName>
</protein>